<dbReference type="GO" id="GO:0046872">
    <property type="term" value="F:metal ion binding"/>
    <property type="evidence" value="ECO:0007669"/>
    <property type="project" value="UniProtKB-UniRule"/>
</dbReference>
<feature type="binding site" evidence="16">
    <location>
        <position position="252"/>
    </location>
    <ligand>
        <name>Ca(2+)</name>
        <dbReference type="ChEBI" id="CHEBI:29108"/>
        <label>2</label>
    </ligand>
</feature>
<dbReference type="PRINTS" id="PR00458">
    <property type="entry name" value="PEROXIDASE"/>
</dbReference>
<evidence type="ECO:0000313" key="22">
    <source>
        <dbReference type="Proteomes" id="UP001642260"/>
    </source>
</evidence>
<comment type="cofactor">
    <cofactor evidence="16 19">
        <name>heme b</name>
        <dbReference type="ChEBI" id="CHEBI:60344"/>
    </cofactor>
    <text evidence="16 19">Binds 1 heme b (iron(II)-protoporphyrin IX) group per subunit.</text>
</comment>
<dbReference type="GO" id="GO:0005576">
    <property type="term" value="C:extracellular region"/>
    <property type="evidence" value="ECO:0007669"/>
    <property type="project" value="UniProtKB-SubCell"/>
</dbReference>
<reference evidence="21 22" key="1">
    <citation type="submission" date="2022-03" db="EMBL/GenBank/DDBJ databases">
        <authorList>
            <person name="Macdonald S."/>
            <person name="Ahmed S."/>
            <person name="Newling K."/>
        </authorList>
    </citation>
    <scope>NUCLEOTIDE SEQUENCE [LARGE SCALE GENOMIC DNA]</scope>
</reference>
<dbReference type="SUPFAM" id="SSF48113">
    <property type="entry name" value="Heme-dependent peroxidases"/>
    <property type="match status" value="1"/>
</dbReference>
<feature type="signal peptide" evidence="19">
    <location>
        <begin position="1"/>
        <end position="28"/>
    </location>
</feature>
<feature type="binding site" evidence="16">
    <location>
        <position position="71"/>
    </location>
    <ligand>
        <name>Ca(2+)</name>
        <dbReference type="ChEBI" id="CHEBI:29108"/>
        <label>1</label>
    </ligand>
</feature>
<dbReference type="EMBL" id="CAKOAT010940709">
    <property type="protein sequence ID" value="CAH8391306.1"/>
    <property type="molecule type" value="Genomic_DNA"/>
</dbReference>
<dbReference type="GO" id="GO:0005773">
    <property type="term" value="C:vacuole"/>
    <property type="evidence" value="ECO:0007669"/>
    <property type="project" value="UniProtKB-SubCell"/>
</dbReference>
<keyword evidence="19" id="KW-0376">Hydrogen peroxide</keyword>
<proteinExistence type="inferred from homology"/>
<dbReference type="FunFam" id="1.10.520.10:FF:000009">
    <property type="entry name" value="Peroxidase"/>
    <property type="match status" value="1"/>
</dbReference>
<evidence type="ECO:0000256" key="11">
    <source>
        <dbReference type="ARBA" id="ARBA00023002"/>
    </source>
</evidence>
<evidence type="ECO:0000256" key="3">
    <source>
        <dbReference type="ARBA" id="ARBA00004116"/>
    </source>
</evidence>
<evidence type="ECO:0000256" key="13">
    <source>
        <dbReference type="ARBA" id="ARBA00023157"/>
    </source>
</evidence>
<evidence type="ECO:0000256" key="1">
    <source>
        <dbReference type="ARBA" id="ARBA00000189"/>
    </source>
</evidence>
<evidence type="ECO:0000256" key="6">
    <source>
        <dbReference type="ARBA" id="ARBA00022525"/>
    </source>
</evidence>
<dbReference type="Pfam" id="PF00141">
    <property type="entry name" value="peroxidase"/>
    <property type="match status" value="1"/>
</dbReference>
<dbReference type="EC" id="1.11.1.7" evidence="5 19"/>
<keyword evidence="10 16" id="KW-0106">Calcium</keyword>
<organism evidence="21 22">
    <name type="scientific">Eruca vesicaria subsp. sativa</name>
    <name type="common">Garden rocket</name>
    <name type="synonym">Eruca sativa</name>
    <dbReference type="NCBI Taxonomy" id="29727"/>
    <lineage>
        <taxon>Eukaryota</taxon>
        <taxon>Viridiplantae</taxon>
        <taxon>Streptophyta</taxon>
        <taxon>Embryophyta</taxon>
        <taxon>Tracheophyta</taxon>
        <taxon>Spermatophyta</taxon>
        <taxon>Magnoliopsida</taxon>
        <taxon>eudicotyledons</taxon>
        <taxon>Gunneridae</taxon>
        <taxon>Pentapetalae</taxon>
        <taxon>rosids</taxon>
        <taxon>malvids</taxon>
        <taxon>Brassicales</taxon>
        <taxon>Brassicaceae</taxon>
        <taxon>Brassiceae</taxon>
        <taxon>Eruca</taxon>
    </lineage>
</organism>
<evidence type="ECO:0000256" key="14">
    <source>
        <dbReference type="ARBA" id="ARBA00023180"/>
    </source>
</evidence>
<feature type="binding site" evidence="16">
    <location>
        <position position="244"/>
    </location>
    <ligand>
        <name>Ca(2+)</name>
        <dbReference type="ChEBI" id="CHEBI:29108"/>
        <label>2</label>
    </ligand>
</feature>
<keyword evidence="13 18" id="KW-1015">Disulfide bond</keyword>
<evidence type="ECO:0000256" key="9">
    <source>
        <dbReference type="ARBA" id="ARBA00022723"/>
    </source>
</evidence>
<evidence type="ECO:0000256" key="12">
    <source>
        <dbReference type="ARBA" id="ARBA00023004"/>
    </source>
</evidence>
<feature type="chain" id="PRO_5044532064" description="Peroxidase" evidence="19">
    <location>
        <begin position="29"/>
        <end position="324"/>
    </location>
</feature>
<keyword evidence="22" id="KW-1185">Reference proteome</keyword>
<dbReference type="InterPro" id="IPR033905">
    <property type="entry name" value="Secretory_peroxidase"/>
</dbReference>
<dbReference type="PRINTS" id="PR00461">
    <property type="entry name" value="PLPEROXIDASE"/>
</dbReference>
<dbReference type="InterPro" id="IPR010255">
    <property type="entry name" value="Haem_peroxidase_sf"/>
</dbReference>
<keyword evidence="8 19" id="KW-0349">Heme</keyword>
<accession>A0ABC8M4W0</accession>
<dbReference type="PANTHER" id="PTHR31388">
    <property type="entry name" value="PEROXIDASE 72-RELATED"/>
    <property type="match status" value="1"/>
</dbReference>
<dbReference type="Gene3D" id="1.10.520.10">
    <property type="match status" value="1"/>
</dbReference>
<feature type="binding site" description="axial binding residue" evidence="16">
    <location>
        <position position="197"/>
    </location>
    <ligand>
        <name>heme b</name>
        <dbReference type="ChEBI" id="CHEBI:60344"/>
    </ligand>
    <ligandPart>
        <name>Fe</name>
        <dbReference type="ChEBI" id="CHEBI:18248"/>
    </ligandPart>
</feature>
<feature type="binding site" evidence="16">
    <location>
        <position position="92"/>
    </location>
    <ligand>
        <name>Ca(2+)</name>
        <dbReference type="ChEBI" id="CHEBI:29108"/>
        <label>1</label>
    </ligand>
</feature>
<gene>
    <name evidence="21" type="ORF">ERUC_LOCUS43789</name>
</gene>
<feature type="disulfide bond" evidence="18">
    <location>
        <begin position="125"/>
        <end position="320"/>
    </location>
</feature>
<comment type="caution">
    <text evidence="21">The sequence shown here is derived from an EMBL/GenBank/DDBJ whole genome shotgun (WGS) entry which is preliminary data.</text>
</comment>
<dbReference type="GO" id="GO:0006979">
    <property type="term" value="P:response to oxidative stress"/>
    <property type="evidence" value="ECO:0007669"/>
    <property type="project" value="UniProtKB-UniRule"/>
</dbReference>
<dbReference type="FunFam" id="1.10.420.10:FF:000001">
    <property type="entry name" value="Peroxidase"/>
    <property type="match status" value="1"/>
</dbReference>
<dbReference type="InterPro" id="IPR000823">
    <property type="entry name" value="Peroxidase_pln"/>
</dbReference>
<evidence type="ECO:0000256" key="7">
    <source>
        <dbReference type="ARBA" id="ARBA00022559"/>
    </source>
</evidence>
<dbReference type="PANTHER" id="PTHR31388:SF217">
    <property type="entry name" value="PEROXIDASE"/>
    <property type="match status" value="1"/>
</dbReference>
<keyword evidence="6 19" id="KW-0964">Secreted</keyword>
<dbReference type="PROSITE" id="PS00435">
    <property type="entry name" value="PEROXIDASE_1"/>
    <property type="match status" value="1"/>
</dbReference>
<keyword evidence="14" id="KW-0325">Glycoprotein</keyword>
<keyword evidence="11 19" id="KW-0560">Oxidoreductase</keyword>
<dbReference type="Proteomes" id="UP001642260">
    <property type="component" value="Unassembled WGS sequence"/>
</dbReference>
<comment type="catalytic activity">
    <reaction evidence="1 19">
        <text>2 a phenolic donor + H2O2 = 2 a phenolic radical donor + 2 H2O</text>
        <dbReference type="Rhea" id="RHEA:56136"/>
        <dbReference type="ChEBI" id="CHEBI:15377"/>
        <dbReference type="ChEBI" id="CHEBI:16240"/>
        <dbReference type="ChEBI" id="CHEBI:139520"/>
        <dbReference type="ChEBI" id="CHEBI:139521"/>
        <dbReference type="EC" id="1.11.1.7"/>
    </reaction>
</comment>
<feature type="binding site" evidence="15">
    <location>
        <position position="167"/>
    </location>
    <ligand>
        <name>substrate</name>
    </ligand>
</feature>
<name>A0ABC8M4W0_ERUVS</name>
<evidence type="ECO:0000256" key="4">
    <source>
        <dbReference type="ARBA" id="ARBA00006873"/>
    </source>
</evidence>
<feature type="binding site" evidence="16">
    <location>
        <position position="198"/>
    </location>
    <ligand>
        <name>Ca(2+)</name>
        <dbReference type="ChEBI" id="CHEBI:29108"/>
        <label>2</label>
    </ligand>
</feature>
<evidence type="ECO:0000256" key="19">
    <source>
        <dbReference type="RuleBase" id="RU362060"/>
    </source>
</evidence>
<comment type="function">
    <text evidence="2">Removal of H(2)O(2), oxidation of toxic reductants, biosynthesis and degradation of lignin, suberization, auxin catabolism, response to environmental stresses such as wounding, pathogen attack and oxidative stress. These functions might be dependent on each isozyme/isoform in each plant tissue.</text>
</comment>
<feature type="binding site" evidence="16">
    <location>
        <position position="80"/>
    </location>
    <ligand>
        <name>Ca(2+)</name>
        <dbReference type="ChEBI" id="CHEBI:29108"/>
        <label>1</label>
    </ligand>
</feature>
<evidence type="ECO:0000256" key="15">
    <source>
        <dbReference type="PIRSR" id="PIRSR600823-2"/>
    </source>
</evidence>
<evidence type="ECO:0000256" key="16">
    <source>
        <dbReference type="PIRSR" id="PIRSR600823-3"/>
    </source>
</evidence>
<keyword evidence="19" id="KW-0732">Signal</keyword>
<feature type="disulfide bond" evidence="18">
    <location>
        <begin position="39"/>
        <end position="119"/>
    </location>
</feature>
<evidence type="ECO:0000256" key="18">
    <source>
        <dbReference type="PIRSR" id="PIRSR600823-5"/>
    </source>
</evidence>
<protein>
    <recommendedName>
        <fullName evidence="5 19">Peroxidase</fullName>
        <ecNumber evidence="5 19">1.11.1.7</ecNumber>
    </recommendedName>
</protein>
<feature type="domain" description="Plant heme peroxidase family profile" evidence="20">
    <location>
        <begin position="29"/>
        <end position="324"/>
    </location>
</feature>
<comment type="similarity">
    <text evidence="4">Belongs to the peroxidase family. Ascorbate peroxidase subfamily.</text>
</comment>
<comment type="similarity">
    <text evidence="19">Belongs to the peroxidase family. Classical plant (class III) peroxidase subfamily.</text>
</comment>
<sequence>MDSNQLIAFLVILVTLLLQGNNNTVVEAQLRTDFYLSSCPLLLPTVRTAVRNNVLREPRMGASLLRLFYLDCFVNGCDGSILLKDTSTFTGEQNAVSNHNSARGFNVIDDIKSLVERVCPGVVSCADILTIAARDSVSMLGGPFWEVLLGRRDAITASQAAANSSIPLPTSSLSELISSFSQHGLTLRDLVALSGAHTIGQAQCRNFRTRIYNGGNINPTFATLRQQTCPIISGSGDENLAPLDFLTPFVFDNSYFVNLMSQRGLLHSDQELFNGGSTDAIVREYSLNLLNFRRDFRSAMVKMSMLSPLTGSDGEVRQHCGRIN</sequence>
<evidence type="ECO:0000259" key="20">
    <source>
        <dbReference type="PROSITE" id="PS50873"/>
    </source>
</evidence>
<keyword evidence="7 19" id="KW-0575">Peroxidase</keyword>
<feature type="binding site" evidence="16">
    <location>
        <position position="76"/>
    </location>
    <ligand>
        <name>Ca(2+)</name>
        <dbReference type="ChEBI" id="CHEBI:29108"/>
        <label>1</label>
    </ligand>
</feature>
<dbReference type="InterPro" id="IPR002016">
    <property type="entry name" value="Haem_peroxidase"/>
</dbReference>
<evidence type="ECO:0000256" key="10">
    <source>
        <dbReference type="ARBA" id="ARBA00022837"/>
    </source>
</evidence>
<comment type="subcellular location">
    <subcellularLocation>
        <location evidence="19">Secreted</location>
    </subcellularLocation>
    <subcellularLocation>
        <location evidence="3">Vacuole</location>
    </subcellularLocation>
</comment>
<dbReference type="GO" id="GO:0140825">
    <property type="term" value="F:lactoperoxidase activity"/>
    <property type="evidence" value="ECO:0007669"/>
    <property type="project" value="UniProtKB-EC"/>
</dbReference>
<evidence type="ECO:0000313" key="21">
    <source>
        <dbReference type="EMBL" id="CAH8391306.1"/>
    </source>
</evidence>
<feature type="binding site" evidence="16">
    <location>
        <position position="74"/>
    </location>
    <ligand>
        <name>Ca(2+)</name>
        <dbReference type="ChEBI" id="CHEBI:29108"/>
        <label>1</label>
    </ligand>
</feature>
<keyword evidence="9 16" id="KW-0479">Metal-binding</keyword>
<feature type="disulfide bond" evidence="18">
    <location>
        <begin position="204"/>
        <end position="229"/>
    </location>
</feature>
<dbReference type="GO" id="GO:0020037">
    <property type="term" value="F:heme binding"/>
    <property type="evidence" value="ECO:0007669"/>
    <property type="project" value="UniProtKB-UniRule"/>
</dbReference>
<dbReference type="Gene3D" id="1.10.420.10">
    <property type="entry name" value="Peroxidase, domain 2"/>
    <property type="match status" value="1"/>
</dbReference>
<feature type="disulfide bond" evidence="18">
    <location>
        <begin position="72"/>
        <end position="77"/>
    </location>
</feature>
<evidence type="ECO:0000256" key="8">
    <source>
        <dbReference type="ARBA" id="ARBA00022617"/>
    </source>
</evidence>
<feature type="binding site" evidence="16">
    <location>
        <position position="247"/>
    </location>
    <ligand>
        <name>Ca(2+)</name>
        <dbReference type="ChEBI" id="CHEBI:29108"/>
        <label>2</label>
    </ligand>
</feature>
<dbReference type="CDD" id="cd00693">
    <property type="entry name" value="secretory_peroxidase"/>
    <property type="match status" value="1"/>
</dbReference>
<feature type="binding site" evidence="16">
    <location>
        <position position="78"/>
    </location>
    <ligand>
        <name>Ca(2+)</name>
        <dbReference type="ChEBI" id="CHEBI:29108"/>
        <label>1</label>
    </ligand>
</feature>
<dbReference type="AlphaFoldDB" id="A0ABC8M4W0"/>
<evidence type="ECO:0000256" key="17">
    <source>
        <dbReference type="PIRSR" id="PIRSR600823-4"/>
    </source>
</evidence>
<keyword evidence="12 16" id="KW-0408">Iron</keyword>
<evidence type="ECO:0000256" key="5">
    <source>
        <dbReference type="ARBA" id="ARBA00012313"/>
    </source>
</evidence>
<comment type="cofactor">
    <cofactor evidence="16 19">
        <name>Ca(2+)</name>
        <dbReference type="ChEBI" id="CHEBI:29108"/>
    </cofactor>
    <text evidence="16 19">Binds 2 calcium ions per subunit.</text>
</comment>
<evidence type="ECO:0000256" key="2">
    <source>
        <dbReference type="ARBA" id="ARBA00002322"/>
    </source>
</evidence>
<feature type="site" description="Transition state stabilizer" evidence="17">
    <location>
        <position position="66"/>
    </location>
</feature>
<dbReference type="InterPro" id="IPR019793">
    <property type="entry name" value="Peroxidases_heam-ligand_BS"/>
</dbReference>
<dbReference type="PROSITE" id="PS50873">
    <property type="entry name" value="PEROXIDASE_4"/>
    <property type="match status" value="1"/>
</dbReference>
<dbReference type="GO" id="GO:0042744">
    <property type="term" value="P:hydrogen peroxide catabolic process"/>
    <property type="evidence" value="ECO:0007669"/>
    <property type="project" value="UniProtKB-KW"/>
</dbReference>